<keyword evidence="12" id="KW-1185">Reference proteome</keyword>
<feature type="domain" description="Telomeric single stranded DNA binding POT1/Cdc13" evidence="9">
    <location>
        <begin position="5"/>
        <end position="113"/>
    </location>
</feature>
<dbReference type="InterPro" id="IPR028389">
    <property type="entry name" value="POT1"/>
</dbReference>
<reference evidence="12" key="1">
    <citation type="submission" date="2013-05" db="EMBL/GenBank/DDBJ databases">
        <title>The Genome sequence of Mucor circinelloides f. circinelloides 1006PhL.</title>
        <authorList>
            <consortium name="The Broad Institute Genomics Platform"/>
            <person name="Cuomo C."/>
            <person name="Earl A."/>
            <person name="Findley K."/>
            <person name="Lee S.C."/>
            <person name="Walker B."/>
            <person name="Young S."/>
            <person name="Zeng Q."/>
            <person name="Gargeya S."/>
            <person name="Fitzgerald M."/>
            <person name="Haas B."/>
            <person name="Abouelleil A."/>
            <person name="Allen A.W."/>
            <person name="Alvarado L."/>
            <person name="Arachchi H.M."/>
            <person name="Berlin A.M."/>
            <person name="Chapman S.B."/>
            <person name="Gainer-Dewar J."/>
            <person name="Goldberg J."/>
            <person name="Griggs A."/>
            <person name="Gujja S."/>
            <person name="Hansen M."/>
            <person name="Howarth C."/>
            <person name="Imamovic A."/>
            <person name="Ireland A."/>
            <person name="Larimer J."/>
            <person name="McCowan C."/>
            <person name="Murphy C."/>
            <person name="Pearson M."/>
            <person name="Poon T.W."/>
            <person name="Priest M."/>
            <person name="Roberts A."/>
            <person name="Saif S."/>
            <person name="Shea T."/>
            <person name="Sisk P."/>
            <person name="Sykes S."/>
            <person name="Wortman J."/>
            <person name="Nusbaum C."/>
            <person name="Birren B."/>
        </authorList>
    </citation>
    <scope>NUCLEOTIDE SEQUENCE [LARGE SCALE GENOMIC DNA]</scope>
    <source>
        <strain evidence="12">1006PhL</strain>
    </source>
</reference>
<dbReference type="OMA" id="NYVGMIV"/>
<dbReference type="AlphaFoldDB" id="S2JK60"/>
<evidence type="ECO:0000256" key="4">
    <source>
        <dbReference type="ARBA" id="ARBA00015253"/>
    </source>
</evidence>
<dbReference type="InParanoid" id="S2JK60"/>
<evidence type="ECO:0000313" key="12">
    <source>
        <dbReference type="Proteomes" id="UP000014254"/>
    </source>
</evidence>
<feature type="domain" description="Protection of telomeres protein 1 ssDNA-binding" evidence="10">
    <location>
        <begin position="150"/>
        <end position="278"/>
    </location>
</feature>
<dbReference type="GO" id="GO:0032210">
    <property type="term" value="P:regulation of telomere maintenance via telomerase"/>
    <property type="evidence" value="ECO:0007669"/>
    <property type="project" value="TreeGrafter"/>
</dbReference>
<dbReference type="VEuPathDB" id="FungiDB:HMPREF1544_10394"/>
<evidence type="ECO:0000256" key="5">
    <source>
        <dbReference type="ARBA" id="ARBA00022454"/>
    </source>
</evidence>
<dbReference type="GO" id="GO:0010521">
    <property type="term" value="F:telomerase inhibitor activity"/>
    <property type="evidence" value="ECO:0007669"/>
    <property type="project" value="TreeGrafter"/>
</dbReference>
<comment type="similarity">
    <text evidence="3">Belongs to the telombin family.</text>
</comment>
<evidence type="ECO:0000256" key="3">
    <source>
        <dbReference type="ARBA" id="ARBA00008442"/>
    </source>
</evidence>
<comment type="subcellular location">
    <subcellularLocation>
        <location evidence="2">Chromosome</location>
        <location evidence="2">Telomere</location>
    </subcellularLocation>
    <subcellularLocation>
        <location evidence="1">Nucleus</location>
    </subcellularLocation>
</comment>
<dbReference type="InterPro" id="IPR012340">
    <property type="entry name" value="NA-bd_OB-fold"/>
</dbReference>
<dbReference type="STRING" id="1220926.S2JK60"/>
<sequence length="468" mass="54050">MGVKGIFVQVMNVKFSSTAKDPLYKLTVIDPTLESHEAYTCNFFVQDNNAPEPTVGDIVLLRDALVRKFEGRPQISKNGRTGVSLYNKCRNYFKSEFFVSHAEDDEIYAAFESWSQARYNMMNGFVEKSSPMLARGRAIITTDQIETCQAKYFNYVGMIVGFFDQKSGPRRREIKLTDYTKNPRPIPRLPDMADDGTIGNITNDMTLLCTLYERHADYGPFRFGDYVFLNNCARNTKNQMQLEIRISNNNDTKDYVKKLDIGDPRLQPLLKRRKEYEDSLHRSASQIAETATNFMRSRVIDLPRQISIDQLLQKEEQGIEHIRVTFESQRPSEMKSWLKNYCMRCKKTSVPTVAEEPDPCNVCNSLMKPVYRAMFKVKDESGSELVVLASDEEADKLFKDLPAQRLKSNPGLWGDFKKYICYTQEDSDGQKPYFGLGVKKFYNNNSYYQDGWMYKIVNTEFILEDGSQ</sequence>
<evidence type="ECO:0000256" key="1">
    <source>
        <dbReference type="ARBA" id="ARBA00004123"/>
    </source>
</evidence>
<evidence type="ECO:0000256" key="2">
    <source>
        <dbReference type="ARBA" id="ARBA00004574"/>
    </source>
</evidence>
<dbReference type="Pfam" id="PF02765">
    <property type="entry name" value="POT1"/>
    <property type="match status" value="1"/>
</dbReference>
<dbReference type="GO" id="GO:0000783">
    <property type="term" value="C:nuclear telomere cap complex"/>
    <property type="evidence" value="ECO:0007669"/>
    <property type="project" value="TreeGrafter"/>
</dbReference>
<proteinExistence type="inferred from homology"/>
<dbReference type="Pfam" id="PF16686">
    <property type="entry name" value="POT1PC"/>
    <property type="match status" value="1"/>
</dbReference>
<dbReference type="OrthoDB" id="2186770at2759"/>
<dbReference type="GO" id="GO:0016233">
    <property type="term" value="P:telomere capping"/>
    <property type="evidence" value="ECO:0007669"/>
    <property type="project" value="TreeGrafter"/>
</dbReference>
<name>S2JK60_MUCC1</name>
<evidence type="ECO:0000256" key="7">
    <source>
        <dbReference type="ARBA" id="ARBA00023125"/>
    </source>
</evidence>
<dbReference type="PANTHER" id="PTHR14513">
    <property type="entry name" value="PROTECTION OF TELOMERES 1"/>
    <property type="match status" value="1"/>
</dbReference>
<dbReference type="Gene3D" id="2.40.50.140">
    <property type="entry name" value="Nucleic acid-binding proteins"/>
    <property type="match status" value="3"/>
</dbReference>
<dbReference type="InterPro" id="IPR032042">
    <property type="entry name" value="POT1PC"/>
</dbReference>
<keyword evidence="6" id="KW-0779">Telomere</keyword>
<evidence type="ECO:0000313" key="11">
    <source>
        <dbReference type="EMBL" id="EPB82878.1"/>
    </source>
</evidence>
<dbReference type="InterPro" id="IPR011564">
    <property type="entry name" value="Telomer_end-bd_POT1/Cdc13"/>
</dbReference>
<dbReference type="SUPFAM" id="SSF50249">
    <property type="entry name" value="Nucleic acid-binding proteins"/>
    <property type="match status" value="1"/>
</dbReference>
<keyword evidence="5" id="KW-0158">Chromosome</keyword>
<organism evidence="11 12">
    <name type="scientific">Mucor circinelloides f. circinelloides (strain 1006PhL)</name>
    <name type="common">Mucormycosis agent</name>
    <name type="synonym">Calyptromyces circinelloides</name>
    <dbReference type="NCBI Taxonomy" id="1220926"/>
    <lineage>
        <taxon>Eukaryota</taxon>
        <taxon>Fungi</taxon>
        <taxon>Fungi incertae sedis</taxon>
        <taxon>Mucoromycota</taxon>
        <taxon>Mucoromycotina</taxon>
        <taxon>Mucoromycetes</taxon>
        <taxon>Mucorales</taxon>
        <taxon>Mucorineae</taxon>
        <taxon>Mucoraceae</taxon>
        <taxon>Mucor</taxon>
    </lineage>
</organism>
<gene>
    <name evidence="11" type="ORF">HMPREF1544_10394</name>
</gene>
<dbReference type="PANTHER" id="PTHR14513:SF0">
    <property type="entry name" value="PROTECTION OF TELOMERES PROTEIN 1"/>
    <property type="match status" value="1"/>
</dbReference>
<evidence type="ECO:0000259" key="9">
    <source>
        <dbReference type="Pfam" id="PF02765"/>
    </source>
</evidence>
<evidence type="ECO:0000256" key="8">
    <source>
        <dbReference type="ARBA" id="ARBA00023242"/>
    </source>
</evidence>
<keyword evidence="7" id="KW-0238">DNA-binding</keyword>
<dbReference type="EMBL" id="KE124095">
    <property type="protein sequence ID" value="EPB82878.1"/>
    <property type="molecule type" value="Genomic_DNA"/>
</dbReference>
<dbReference type="Proteomes" id="UP000014254">
    <property type="component" value="Unassembled WGS sequence"/>
</dbReference>
<dbReference type="GO" id="GO:0098505">
    <property type="term" value="F:G-rich strand telomeric DNA binding"/>
    <property type="evidence" value="ECO:0007669"/>
    <property type="project" value="TreeGrafter"/>
</dbReference>
<dbReference type="eggNOG" id="ENOG502RURC">
    <property type="taxonomic scope" value="Eukaryota"/>
</dbReference>
<protein>
    <recommendedName>
        <fullName evidence="4">Protection of telomeres protein 1</fullName>
    </recommendedName>
</protein>
<keyword evidence="8" id="KW-0539">Nucleus</keyword>
<evidence type="ECO:0000256" key="6">
    <source>
        <dbReference type="ARBA" id="ARBA00022895"/>
    </source>
</evidence>
<evidence type="ECO:0000259" key="10">
    <source>
        <dbReference type="Pfam" id="PF16686"/>
    </source>
</evidence>
<accession>S2JK60</accession>